<dbReference type="EMBL" id="CP003364">
    <property type="protein sequence ID" value="AGA28003.1"/>
    <property type="molecule type" value="Genomic_DNA"/>
</dbReference>
<name>L0DGR6_SINAD</name>
<dbReference type="eggNOG" id="COG1512">
    <property type="taxonomic scope" value="Bacteria"/>
</dbReference>
<feature type="chain" id="PRO_5003940144" evidence="3">
    <location>
        <begin position="24"/>
        <end position="329"/>
    </location>
</feature>
<dbReference type="HOGENOM" id="CLU_844401_0_0_0"/>
<evidence type="ECO:0000259" key="4">
    <source>
        <dbReference type="Pfam" id="PF04536"/>
    </source>
</evidence>
<evidence type="ECO:0000313" key="5">
    <source>
        <dbReference type="EMBL" id="AGA28003.1"/>
    </source>
</evidence>
<feature type="transmembrane region" description="Helical" evidence="2">
    <location>
        <begin position="179"/>
        <end position="200"/>
    </location>
</feature>
<keyword evidence="2" id="KW-0472">Membrane</keyword>
<gene>
    <name evidence="5" type="ordered locus">Sinac_3767</name>
</gene>
<feature type="signal peptide" evidence="3">
    <location>
        <begin position="1"/>
        <end position="23"/>
    </location>
</feature>
<keyword evidence="6" id="KW-1185">Reference proteome</keyword>
<keyword evidence="2" id="KW-1133">Transmembrane helix</keyword>
<evidence type="ECO:0000313" key="6">
    <source>
        <dbReference type="Proteomes" id="UP000010798"/>
    </source>
</evidence>
<dbReference type="InterPro" id="IPR007621">
    <property type="entry name" value="TPM_dom"/>
</dbReference>
<dbReference type="Gene3D" id="3.10.310.50">
    <property type="match status" value="1"/>
</dbReference>
<accession>L0DGR6</accession>
<dbReference type="STRING" id="886293.Sinac_3767"/>
<proteinExistence type="predicted"/>
<protein>
    <submittedName>
        <fullName evidence="5">Beta-propeller domain-containing protein, methanol dehydrogenase</fullName>
    </submittedName>
</protein>
<dbReference type="Proteomes" id="UP000010798">
    <property type="component" value="Chromosome"/>
</dbReference>
<evidence type="ECO:0000256" key="3">
    <source>
        <dbReference type="SAM" id="SignalP"/>
    </source>
</evidence>
<dbReference type="KEGG" id="saci:Sinac_3767"/>
<sequence length="329" mass="33457">MLKTRWLLALPLLLATSITSAQAASVRDSAGMFSPEAVLQAQAKLDRIERESRIPVLIETVESLPGAANLKPPEKRSLINDEATRRARNSGQGVYLLISKDDHLISNVLTRKQLTSRLPLNVRQNIHKAIASEFQRGDFDAGLNQGVDAIGRALAGGPLAGAVPGPGGMAGRPRGGTSGVGTLLMIGFGIVAIMFVLRLLGGLLGGGQQQGYGQGQMGRPGQMGGPGWGGQGYGPQRGGGFMSSLFGGIGGAMAGNWLYDQFSGRHHGSTRDSSSYGGSTGYDPGGDEIVGGNDDVGGGGADWGGGGGDWGGGGGDWGGGGDSGGGGDW</sequence>
<organism evidence="5 6">
    <name type="scientific">Singulisphaera acidiphila (strain ATCC BAA-1392 / DSM 18658 / VKM B-2454 / MOB10)</name>
    <dbReference type="NCBI Taxonomy" id="886293"/>
    <lineage>
        <taxon>Bacteria</taxon>
        <taxon>Pseudomonadati</taxon>
        <taxon>Planctomycetota</taxon>
        <taxon>Planctomycetia</taxon>
        <taxon>Isosphaerales</taxon>
        <taxon>Isosphaeraceae</taxon>
        <taxon>Singulisphaera</taxon>
    </lineage>
</organism>
<keyword evidence="2" id="KW-0812">Transmembrane</keyword>
<evidence type="ECO:0000256" key="1">
    <source>
        <dbReference type="SAM" id="MobiDB-lite"/>
    </source>
</evidence>
<evidence type="ECO:0000256" key="2">
    <source>
        <dbReference type="SAM" id="Phobius"/>
    </source>
</evidence>
<reference evidence="5 6" key="1">
    <citation type="submission" date="2012-02" db="EMBL/GenBank/DDBJ databases">
        <title>Complete sequence of chromosome of Singulisphaera acidiphila DSM 18658.</title>
        <authorList>
            <consortium name="US DOE Joint Genome Institute (JGI-PGF)"/>
            <person name="Lucas S."/>
            <person name="Copeland A."/>
            <person name="Lapidus A."/>
            <person name="Glavina del Rio T."/>
            <person name="Dalin E."/>
            <person name="Tice H."/>
            <person name="Bruce D."/>
            <person name="Goodwin L."/>
            <person name="Pitluck S."/>
            <person name="Peters L."/>
            <person name="Ovchinnikova G."/>
            <person name="Chertkov O."/>
            <person name="Kyrpides N."/>
            <person name="Mavromatis K."/>
            <person name="Ivanova N."/>
            <person name="Brettin T."/>
            <person name="Detter J.C."/>
            <person name="Han C."/>
            <person name="Larimer F."/>
            <person name="Land M."/>
            <person name="Hauser L."/>
            <person name="Markowitz V."/>
            <person name="Cheng J.-F."/>
            <person name="Hugenholtz P."/>
            <person name="Woyke T."/>
            <person name="Wu D."/>
            <person name="Tindall B."/>
            <person name="Pomrenke H."/>
            <person name="Brambilla E."/>
            <person name="Klenk H.-P."/>
            <person name="Eisen J.A."/>
        </authorList>
    </citation>
    <scope>NUCLEOTIDE SEQUENCE [LARGE SCALE GENOMIC DNA]</scope>
    <source>
        <strain evidence="6">ATCC BAA-1392 / DSM 18658 / VKM B-2454 / MOB10</strain>
    </source>
</reference>
<feature type="region of interest" description="Disordered" evidence="1">
    <location>
        <begin position="268"/>
        <end position="329"/>
    </location>
</feature>
<keyword evidence="3" id="KW-0732">Signal</keyword>
<dbReference type="RefSeq" id="WP_015247142.1">
    <property type="nucleotide sequence ID" value="NC_019892.1"/>
</dbReference>
<dbReference type="Pfam" id="PF04536">
    <property type="entry name" value="TPM_phosphatase"/>
    <property type="match status" value="1"/>
</dbReference>
<feature type="compositionally biased region" description="Gly residues" evidence="1">
    <location>
        <begin position="294"/>
        <end position="329"/>
    </location>
</feature>
<dbReference type="AlphaFoldDB" id="L0DGR6"/>
<feature type="domain" description="TPM" evidence="4">
    <location>
        <begin position="26"/>
        <end position="152"/>
    </location>
</feature>